<dbReference type="PRINTS" id="PR00081">
    <property type="entry name" value="GDHRDH"/>
</dbReference>
<reference evidence="2" key="1">
    <citation type="submission" date="2016-10" db="EMBL/GenBank/DDBJ databases">
        <authorList>
            <person name="Varghese N."/>
            <person name="Submissions S."/>
        </authorList>
    </citation>
    <scope>NUCLEOTIDE SEQUENCE [LARGE SCALE GENOMIC DNA]</scope>
    <source>
        <strain evidence="2">LMG 26383,CCUG 61248,R- 45681</strain>
    </source>
</reference>
<dbReference type="STRING" id="1036779.SAMN04515666_103237"/>
<evidence type="ECO:0000313" key="2">
    <source>
        <dbReference type="Proteomes" id="UP000199664"/>
    </source>
</evidence>
<dbReference type="AlphaFoldDB" id="A0A1H7NRD1"/>
<dbReference type="SUPFAM" id="SSF51735">
    <property type="entry name" value="NAD(P)-binding Rossmann-fold domains"/>
    <property type="match status" value="1"/>
</dbReference>
<dbReference type="RefSeq" id="WP_208862259.1">
    <property type="nucleotide sequence ID" value="NZ_FOAN01000003.1"/>
</dbReference>
<dbReference type="Proteomes" id="UP000199664">
    <property type="component" value="Unassembled WGS sequence"/>
</dbReference>
<dbReference type="InterPro" id="IPR002347">
    <property type="entry name" value="SDR_fam"/>
</dbReference>
<evidence type="ECO:0000313" key="1">
    <source>
        <dbReference type="EMBL" id="SEL26062.1"/>
    </source>
</evidence>
<dbReference type="Gene3D" id="3.40.50.720">
    <property type="entry name" value="NAD(P)-binding Rossmann-like Domain"/>
    <property type="match status" value="1"/>
</dbReference>
<sequence>MTTRLRSAYAATKFAVIGITEAVAQEVGIHGIRVNALCRARSMGN</sequence>
<dbReference type="EMBL" id="FOAN01000003">
    <property type="protein sequence ID" value="SEL26062.1"/>
    <property type="molecule type" value="Genomic_DNA"/>
</dbReference>
<dbReference type="Pfam" id="PF00106">
    <property type="entry name" value="adh_short"/>
    <property type="match status" value="1"/>
</dbReference>
<gene>
    <name evidence="1" type="ORF">SAMN04515666_103237</name>
</gene>
<dbReference type="InterPro" id="IPR036291">
    <property type="entry name" value="NAD(P)-bd_dom_sf"/>
</dbReference>
<accession>A0A1H7NRD1</accession>
<proteinExistence type="predicted"/>
<protein>
    <submittedName>
        <fullName evidence="1">Short chain dehydrogenase</fullName>
    </submittedName>
</protein>
<keyword evidence="2" id="KW-1185">Reference proteome</keyword>
<organism evidence="1 2">
    <name type="scientific">Bosea lupini</name>
    <dbReference type="NCBI Taxonomy" id="1036779"/>
    <lineage>
        <taxon>Bacteria</taxon>
        <taxon>Pseudomonadati</taxon>
        <taxon>Pseudomonadota</taxon>
        <taxon>Alphaproteobacteria</taxon>
        <taxon>Hyphomicrobiales</taxon>
        <taxon>Boseaceae</taxon>
        <taxon>Bosea</taxon>
    </lineage>
</organism>
<name>A0A1H7NRD1_9HYPH</name>